<dbReference type="AlphaFoldDB" id="A0AAE6IVH2"/>
<organism evidence="3 4">
    <name type="scientific">Treponema phagedenis</name>
    <dbReference type="NCBI Taxonomy" id="162"/>
    <lineage>
        <taxon>Bacteria</taxon>
        <taxon>Pseudomonadati</taxon>
        <taxon>Spirochaetota</taxon>
        <taxon>Spirochaetia</taxon>
        <taxon>Spirochaetales</taxon>
        <taxon>Treponemataceae</taxon>
        <taxon>Treponema</taxon>
    </lineage>
</organism>
<evidence type="ECO:0000313" key="3">
    <source>
        <dbReference type="EMBL" id="QEJ97977.1"/>
    </source>
</evidence>
<dbReference type="GeneID" id="57753445"/>
<dbReference type="RefSeq" id="WP_148884434.1">
    <property type="nucleotide sequence ID" value="NZ_CP042817.1"/>
</dbReference>
<evidence type="ECO:0000313" key="4">
    <source>
        <dbReference type="Proteomes" id="UP000323594"/>
    </source>
</evidence>
<protein>
    <submittedName>
        <fullName evidence="3">Uncharacterized protein</fullName>
    </submittedName>
</protein>
<accession>A0AAE6IVH2</accession>
<dbReference type="EMBL" id="CP042817">
    <property type="protein sequence ID" value="QEJ96966.1"/>
    <property type="molecule type" value="Genomic_DNA"/>
</dbReference>
<dbReference type="EMBL" id="CP042817">
    <property type="protein sequence ID" value="QEJ97977.1"/>
    <property type="molecule type" value="Genomic_DNA"/>
</dbReference>
<feature type="compositionally biased region" description="Low complexity" evidence="1">
    <location>
        <begin position="87"/>
        <end position="99"/>
    </location>
</feature>
<dbReference type="Proteomes" id="UP000323594">
    <property type="component" value="Chromosome"/>
</dbReference>
<reference evidence="3 4" key="1">
    <citation type="submission" date="2019-08" db="EMBL/GenBank/DDBJ databases">
        <authorList>
            <person name="Kuhnert P."/>
        </authorList>
    </citation>
    <scope>NUCLEOTIDE SEQUENCE [LARGE SCALE GENOMIC DNA]</scope>
    <source>
        <strain evidence="3 4">B36.5</strain>
    </source>
</reference>
<sequence length="105" mass="12070">MSEILLFDCVLKYLQDIKIIGEEIASGSRKDERSLWYTVSYFYYSGKGIFVFDVIIENGQHYIRANTLKILARFNKFKISDIVKQCSPKTATPSSPSKTPSHRVQ</sequence>
<name>A0AAE6IVH2_TREPH</name>
<gene>
    <name evidence="2" type="ORF">FUT82_02525</name>
    <name evidence="3" type="ORF">FUT82_08180</name>
</gene>
<evidence type="ECO:0000256" key="1">
    <source>
        <dbReference type="SAM" id="MobiDB-lite"/>
    </source>
</evidence>
<feature type="region of interest" description="Disordered" evidence="1">
    <location>
        <begin position="86"/>
        <end position="105"/>
    </location>
</feature>
<evidence type="ECO:0000313" key="2">
    <source>
        <dbReference type="EMBL" id="QEJ96966.1"/>
    </source>
</evidence>
<proteinExistence type="predicted"/>